<dbReference type="Gene3D" id="3.40.50.1000">
    <property type="entry name" value="HAD superfamily/HAD-like"/>
    <property type="match status" value="1"/>
</dbReference>
<dbReference type="OMA" id="AADWKWW"/>
<evidence type="ECO:0000313" key="3">
    <source>
        <dbReference type="Proteomes" id="UP000053201"/>
    </source>
</evidence>
<dbReference type="GO" id="GO:0003690">
    <property type="term" value="F:double-stranded DNA binding"/>
    <property type="evidence" value="ECO:0007669"/>
    <property type="project" value="TreeGrafter"/>
</dbReference>
<dbReference type="SUPFAM" id="SSF56784">
    <property type="entry name" value="HAD-like"/>
    <property type="match status" value="1"/>
</dbReference>
<dbReference type="InterPro" id="IPR006549">
    <property type="entry name" value="HAD-SF_hydro_IIIA"/>
</dbReference>
<proteinExistence type="predicted"/>
<gene>
    <name evidence="2" type="ORF">SPPG_01314</name>
</gene>
<reference evidence="2 3" key="1">
    <citation type="submission" date="2009-08" db="EMBL/GenBank/DDBJ databases">
        <title>The Genome Sequence of Spizellomyces punctatus strain DAOM BR117.</title>
        <authorList>
            <consortium name="The Broad Institute Genome Sequencing Platform"/>
            <person name="Russ C."/>
            <person name="Cuomo C."/>
            <person name="Shea T."/>
            <person name="Young S.K."/>
            <person name="Zeng Q."/>
            <person name="Koehrsen M."/>
            <person name="Haas B."/>
            <person name="Borodovsky M."/>
            <person name="Guigo R."/>
            <person name="Alvarado L."/>
            <person name="Berlin A."/>
            <person name="Bochicchio J."/>
            <person name="Borenstein D."/>
            <person name="Chapman S."/>
            <person name="Chen Z."/>
            <person name="Engels R."/>
            <person name="Freedman E."/>
            <person name="Gellesch M."/>
            <person name="Goldberg J."/>
            <person name="Griggs A."/>
            <person name="Gujja S."/>
            <person name="Heiman D."/>
            <person name="Hepburn T."/>
            <person name="Howarth C."/>
            <person name="Jen D."/>
            <person name="Larson L."/>
            <person name="Lewis B."/>
            <person name="Mehta T."/>
            <person name="Park D."/>
            <person name="Pearson M."/>
            <person name="Roberts A."/>
            <person name="Saif S."/>
            <person name="Shenoy N."/>
            <person name="Sisk P."/>
            <person name="Stolte C."/>
            <person name="Sykes S."/>
            <person name="Thomson T."/>
            <person name="Walk T."/>
            <person name="White J."/>
            <person name="Yandava C."/>
            <person name="Burger G."/>
            <person name="Gray M.W."/>
            <person name="Holland P.W.H."/>
            <person name="King N."/>
            <person name="Lang F.B.F."/>
            <person name="Roger A.J."/>
            <person name="Ruiz-Trillo I."/>
            <person name="Lander E."/>
            <person name="Nusbaum C."/>
        </authorList>
    </citation>
    <scope>NUCLEOTIDE SEQUENCE [LARGE SCALE GENOMIC DNA]</scope>
    <source>
        <strain evidence="2 3">DAOM BR117</strain>
    </source>
</reference>
<evidence type="ECO:0000256" key="1">
    <source>
        <dbReference type="SAM" id="MobiDB-lite"/>
    </source>
</evidence>
<dbReference type="InterPro" id="IPR013954">
    <property type="entry name" value="PNK3P"/>
</dbReference>
<evidence type="ECO:0000313" key="2">
    <source>
        <dbReference type="EMBL" id="KND03860.1"/>
    </source>
</evidence>
<dbReference type="GeneID" id="27684986"/>
<dbReference type="InterPro" id="IPR036412">
    <property type="entry name" value="HAD-like_sf"/>
</dbReference>
<name>A0A0L0HSH6_SPIPD</name>
<dbReference type="InterPro" id="IPR006551">
    <property type="entry name" value="Polynucleotide_phosphatase"/>
</dbReference>
<dbReference type="RefSeq" id="XP_016611899.1">
    <property type="nucleotide sequence ID" value="XM_016749636.1"/>
</dbReference>
<dbReference type="InParanoid" id="A0A0L0HSH6"/>
<dbReference type="eggNOG" id="KOG2134">
    <property type="taxonomic scope" value="Eukaryota"/>
</dbReference>
<feature type="region of interest" description="Disordered" evidence="1">
    <location>
        <begin position="495"/>
        <end position="520"/>
    </location>
</feature>
<dbReference type="Gene3D" id="3.40.50.300">
    <property type="entry name" value="P-loop containing nucleotide triphosphate hydrolases"/>
    <property type="match status" value="1"/>
</dbReference>
<keyword evidence="2" id="KW-0418">Kinase</keyword>
<dbReference type="InterPro" id="IPR027417">
    <property type="entry name" value="P-loop_NTPase"/>
</dbReference>
<dbReference type="VEuPathDB" id="FungiDB:SPPG_01314"/>
<dbReference type="OrthoDB" id="19045at2759"/>
<keyword evidence="3" id="KW-1185">Reference proteome</keyword>
<dbReference type="GO" id="GO:0046403">
    <property type="term" value="F:polynucleotide 3'-phosphatase activity"/>
    <property type="evidence" value="ECO:0007669"/>
    <property type="project" value="TreeGrafter"/>
</dbReference>
<feature type="compositionally biased region" description="Polar residues" evidence="1">
    <location>
        <begin position="363"/>
        <end position="373"/>
    </location>
</feature>
<accession>A0A0L0HSH6</accession>
<dbReference type="GO" id="GO:0046404">
    <property type="term" value="F:ATP-dependent polydeoxyribonucleotide 5'-hydroxyl-kinase activity"/>
    <property type="evidence" value="ECO:0007669"/>
    <property type="project" value="TreeGrafter"/>
</dbReference>
<dbReference type="AlphaFoldDB" id="A0A0L0HSH6"/>
<dbReference type="GO" id="GO:0006281">
    <property type="term" value="P:DNA repair"/>
    <property type="evidence" value="ECO:0007669"/>
    <property type="project" value="TreeGrafter"/>
</dbReference>
<dbReference type="EMBL" id="KQ257451">
    <property type="protein sequence ID" value="KND03860.1"/>
    <property type="molecule type" value="Genomic_DNA"/>
</dbReference>
<dbReference type="NCBIfam" id="TIGR01664">
    <property type="entry name" value="DNA-3'-Pase"/>
    <property type="match status" value="1"/>
</dbReference>
<dbReference type="FunCoup" id="A0A0L0HSH6">
    <property type="interactions" value="159"/>
</dbReference>
<dbReference type="Pfam" id="PF08645">
    <property type="entry name" value="PNK3P"/>
    <property type="match status" value="1"/>
</dbReference>
<feature type="compositionally biased region" description="Basic and acidic residues" evidence="1">
    <location>
        <begin position="352"/>
        <end position="362"/>
    </location>
</feature>
<sequence length="573" mass="63842">MANKRKVACVESMTQIDKMELKSDGTEIAAKLEGNESAVKSQISIQDNPPAKRSRSADSLSDVKVATASTSAVASSTMMDGQLHVVVNSTSEATQQPIGTALPIHPFFAKHSTTTAVATNAVLSNLPAVKWTHTSSVLVATYLSQPQTSRIASFDFDGTIVKVRGNHVHAKNADDWTFFHPSVPDRLISLHNQEGYRIVIFSNQKGIEGNDTRSKNRKASFMGRVENVINAVRKKAEKEGVPVPPILVFAATGDDWNRKPRPGMWEKFERDWTAGVVVEKDKSFYVGDAAGRHAGHKPGASKDFADTDHKFALNVGFPFLTPEAFWHSRTTTIPSPDRQDIPRSHHAPHPTFDPRRYLRDDPTTSANVPPTLPPASTQPELILFVGSPASGKSSFARRHLLPHNYVHVNQDTLKSRDRCIKASEAALQQNKSVVIDNTNPDRSTRRLYMNVAQRVGTKLGREIPVRCFWFLADEAVCMHNNVYREVMSRMGRDGHWEEPVRASSTSSKNKPESKPGQGLNGVTVRLPIIAFRNFTARFEPPGEDEGFAEIRKIEFIPEFDSDEERKRWQIFYV</sequence>
<dbReference type="NCBIfam" id="TIGR01662">
    <property type="entry name" value="HAD-SF-IIIA"/>
    <property type="match status" value="1"/>
</dbReference>
<protein>
    <submittedName>
        <fullName evidence="2">Polynucleotide kinase 3'-phosphatase</fullName>
    </submittedName>
</protein>
<dbReference type="InterPro" id="IPR023214">
    <property type="entry name" value="HAD_sf"/>
</dbReference>
<dbReference type="PANTHER" id="PTHR12083:SF9">
    <property type="entry name" value="BIFUNCTIONAL POLYNUCLEOTIDE PHOSPHATASE_KINASE"/>
    <property type="match status" value="1"/>
</dbReference>
<feature type="region of interest" description="Disordered" evidence="1">
    <location>
        <begin position="330"/>
        <end position="373"/>
    </location>
</feature>
<keyword evidence="2" id="KW-0808">Transferase</keyword>
<feature type="compositionally biased region" description="Polar residues" evidence="1">
    <location>
        <begin position="38"/>
        <end position="47"/>
    </location>
</feature>
<dbReference type="SUPFAM" id="SSF52540">
    <property type="entry name" value="P-loop containing nucleoside triphosphate hydrolases"/>
    <property type="match status" value="1"/>
</dbReference>
<dbReference type="Proteomes" id="UP000053201">
    <property type="component" value="Unassembled WGS sequence"/>
</dbReference>
<dbReference type="PANTHER" id="PTHR12083">
    <property type="entry name" value="BIFUNCTIONAL POLYNUCLEOTIDE PHOSPHATASE/KINASE"/>
    <property type="match status" value="1"/>
</dbReference>
<dbReference type="Pfam" id="PF13671">
    <property type="entry name" value="AAA_33"/>
    <property type="match status" value="1"/>
</dbReference>
<dbReference type="STRING" id="645134.A0A0L0HSH6"/>
<organism evidence="2 3">
    <name type="scientific">Spizellomyces punctatus (strain DAOM BR117)</name>
    <dbReference type="NCBI Taxonomy" id="645134"/>
    <lineage>
        <taxon>Eukaryota</taxon>
        <taxon>Fungi</taxon>
        <taxon>Fungi incertae sedis</taxon>
        <taxon>Chytridiomycota</taxon>
        <taxon>Chytridiomycota incertae sedis</taxon>
        <taxon>Chytridiomycetes</taxon>
        <taxon>Spizellomycetales</taxon>
        <taxon>Spizellomycetaceae</taxon>
        <taxon>Spizellomyces</taxon>
    </lineage>
</organism>
<feature type="region of interest" description="Disordered" evidence="1">
    <location>
        <begin position="38"/>
        <end position="60"/>
    </location>
</feature>